<comment type="caution">
    <text evidence="1">The sequence shown here is derived from an EMBL/GenBank/DDBJ whole genome shotgun (WGS) entry which is preliminary data.</text>
</comment>
<dbReference type="AlphaFoldDB" id="A0A2M8KW10"/>
<dbReference type="Proteomes" id="UP000229098">
    <property type="component" value="Unassembled WGS sequence"/>
</dbReference>
<evidence type="ECO:0000313" key="2">
    <source>
        <dbReference type="Proteomes" id="UP000229098"/>
    </source>
</evidence>
<dbReference type="EMBL" id="PFEF01000010">
    <property type="protein sequence ID" value="PJE64092.1"/>
    <property type="molecule type" value="Genomic_DNA"/>
</dbReference>
<organism evidence="1 2">
    <name type="scientific">Candidatus Ryanbacteria bacterium CG10_big_fil_rev_8_21_14_0_10_43_42</name>
    <dbReference type="NCBI Taxonomy" id="1974864"/>
    <lineage>
        <taxon>Bacteria</taxon>
        <taxon>Candidatus Ryaniibacteriota</taxon>
    </lineage>
</organism>
<protein>
    <submittedName>
        <fullName evidence="1">Uncharacterized protein</fullName>
    </submittedName>
</protein>
<proteinExistence type="predicted"/>
<accession>A0A2M8KW10</accession>
<gene>
    <name evidence="1" type="ORF">COU90_04450</name>
</gene>
<name>A0A2M8KW10_9BACT</name>
<evidence type="ECO:0000313" key="1">
    <source>
        <dbReference type="EMBL" id="PJE64092.1"/>
    </source>
</evidence>
<sequence>MPSKPTKKVSSVQKKTNPDIYRFIDFFVKTGEKILGKKPNVVRGKDGMLVSYALRTFPVGKLETLAVWFLVKKKKLRPLIGTMLSHTVLDELMRDMNHPGFWKEIDSLMDQYYPRMETPRMWQPFSYQDITTMKEDVAKIMRRFT</sequence>
<reference evidence="2" key="1">
    <citation type="submission" date="2017-09" db="EMBL/GenBank/DDBJ databases">
        <title>Depth-based differentiation of microbial function through sediment-hosted aquifers and enrichment of novel symbionts in the deep terrestrial subsurface.</title>
        <authorList>
            <person name="Probst A.J."/>
            <person name="Ladd B."/>
            <person name="Jarett J.K."/>
            <person name="Geller-Mcgrath D.E."/>
            <person name="Sieber C.M.K."/>
            <person name="Emerson J.B."/>
            <person name="Anantharaman K."/>
            <person name="Thomas B.C."/>
            <person name="Malmstrom R."/>
            <person name="Stieglmeier M."/>
            <person name="Klingl A."/>
            <person name="Woyke T."/>
            <person name="Ryan C.M."/>
            <person name="Banfield J.F."/>
        </authorList>
    </citation>
    <scope>NUCLEOTIDE SEQUENCE [LARGE SCALE GENOMIC DNA]</scope>
</reference>